<proteinExistence type="predicted"/>
<accession>A0A0P1EC22</accession>
<protein>
    <submittedName>
        <fullName evidence="2">Uncharacterized protein</fullName>
    </submittedName>
</protein>
<name>A0A0P1EC22_9RHOB</name>
<reference evidence="2 3" key="1">
    <citation type="submission" date="2015-09" db="EMBL/GenBank/DDBJ databases">
        <authorList>
            <consortium name="Swine Surveillance"/>
        </authorList>
    </citation>
    <scope>NUCLEOTIDE SEQUENCE [LARGE SCALE GENOMIC DNA]</scope>
    <source>
        <strain evidence="2 3">CECT 4292</strain>
    </source>
</reference>
<dbReference type="Proteomes" id="UP000050783">
    <property type="component" value="Unassembled WGS sequence"/>
</dbReference>
<dbReference type="GeneID" id="55491882"/>
<evidence type="ECO:0000313" key="2">
    <source>
        <dbReference type="EMBL" id="CUH46414.1"/>
    </source>
</evidence>
<gene>
    <name evidence="2" type="ORF">RUA4292_00580</name>
</gene>
<feature type="region of interest" description="Disordered" evidence="1">
    <location>
        <begin position="106"/>
        <end position="125"/>
    </location>
</feature>
<evidence type="ECO:0000256" key="1">
    <source>
        <dbReference type="SAM" id="MobiDB-lite"/>
    </source>
</evidence>
<organism evidence="2 3">
    <name type="scientific">Ruegeria atlantica</name>
    <dbReference type="NCBI Taxonomy" id="81569"/>
    <lineage>
        <taxon>Bacteria</taxon>
        <taxon>Pseudomonadati</taxon>
        <taxon>Pseudomonadota</taxon>
        <taxon>Alphaproteobacteria</taxon>
        <taxon>Rhodobacterales</taxon>
        <taxon>Roseobacteraceae</taxon>
        <taxon>Ruegeria</taxon>
    </lineage>
</organism>
<dbReference type="RefSeq" id="WP_058276211.1">
    <property type="nucleotide sequence ID" value="NZ_CYPU01000011.1"/>
</dbReference>
<evidence type="ECO:0000313" key="3">
    <source>
        <dbReference type="Proteomes" id="UP000050783"/>
    </source>
</evidence>
<dbReference type="AlphaFoldDB" id="A0A0P1EC22"/>
<sequence length="125" mass="14157">MLGFGGRKKKHKVEWAARLAADELLDQAFSFSTVKTHASKLCLDEKQSPEMLAAQTALWFFRNPGEKFEALLKSQLSARKMVLKWYEEGRLPSMLLTAFESSLHKKYHPNNLGKTNASEQAKEAS</sequence>
<dbReference type="EMBL" id="CYPU01000011">
    <property type="protein sequence ID" value="CUH46414.1"/>
    <property type="molecule type" value="Genomic_DNA"/>
</dbReference>